<proteinExistence type="predicted"/>
<accession>A0A1W9YP10</accession>
<keyword evidence="2" id="KW-1185">Reference proteome</keyword>
<dbReference type="EMBL" id="MVHJ01000041">
    <property type="protein sequence ID" value="ORA01791.1"/>
    <property type="molecule type" value="Genomic_DNA"/>
</dbReference>
<protein>
    <submittedName>
        <fullName evidence="1">Uncharacterized protein</fullName>
    </submittedName>
</protein>
<reference evidence="1 2" key="1">
    <citation type="submission" date="2017-02" db="EMBL/GenBank/DDBJ databases">
        <title>The new phylogeny of genus Mycobacterium.</title>
        <authorList>
            <person name="Tortoli E."/>
            <person name="Trovato A."/>
            <person name="Cirillo D.M."/>
        </authorList>
    </citation>
    <scope>NUCLEOTIDE SEQUENCE [LARGE SCALE GENOMIC DNA]</scope>
    <source>
        <strain evidence="1 2">DSM 45578</strain>
    </source>
</reference>
<evidence type="ECO:0000313" key="2">
    <source>
        <dbReference type="Proteomes" id="UP000192366"/>
    </source>
</evidence>
<comment type="caution">
    <text evidence="1">The sequence shown here is derived from an EMBL/GenBank/DDBJ whole genome shotgun (WGS) entry which is preliminary data.</text>
</comment>
<name>A0A1W9YP10_MYCBA</name>
<dbReference type="RefSeq" id="WP_234807845.1">
    <property type="nucleotide sequence ID" value="NZ_JACKVM010000008.1"/>
</dbReference>
<dbReference type="AlphaFoldDB" id="A0A1W9YP10"/>
<dbReference type="Proteomes" id="UP000192366">
    <property type="component" value="Unassembled WGS sequence"/>
</dbReference>
<dbReference type="STRING" id="564198.BST17_26730"/>
<sequence length="238" mass="24236">MGLIAELTALTADGARPALAPIIATLRTPPRVALTGRPGAGRRTLAAALGGTGVRCADDTAGADAVLLVVTETVTPEDRPIYTDTTRPLRIVLNKADALDDPTARAAAITGRTGVPTVAVSALHGTGLAALSAEIDAATAPTRYRRLRAALTRLRALAATDTPLAELLAGDTAVWAAADAAADVLRAAGLDPVVGPPSRCARHWQRYGRGPVGRLHADCAADLVRGQLRLAGPPGPAP</sequence>
<dbReference type="InterPro" id="IPR027417">
    <property type="entry name" value="P-loop_NTPase"/>
</dbReference>
<gene>
    <name evidence="1" type="ORF">BST17_26730</name>
</gene>
<dbReference type="SUPFAM" id="SSF52540">
    <property type="entry name" value="P-loop containing nucleoside triphosphate hydrolases"/>
    <property type="match status" value="1"/>
</dbReference>
<dbReference type="Gene3D" id="3.40.50.300">
    <property type="entry name" value="P-loop containing nucleotide triphosphate hydrolases"/>
    <property type="match status" value="1"/>
</dbReference>
<organism evidence="1 2">
    <name type="scientific">Mycolicibacterium bacteremicum</name>
    <name type="common">Mycobacterium bacteremicum</name>
    <dbReference type="NCBI Taxonomy" id="564198"/>
    <lineage>
        <taxon>Bacteria</taxon>
        <taxon>Bacillati</taxon>
        <taxon>Actinomycetota</taxon>
        <taxon>Actinomycetes</taxon>
        <taxon>Mycobacteriales</taxon>
        <taxon>Mycobacteriaceae</taxon>
        <taxon>Mycolicibacterium</taxon>
    </lineage>
</organism>
<evidence type="ECO:0000313" key="1">
    <source>
        <dbReference type="EMBL" id="ORA01791.1"/>
    </source>
</evidence>